<sequence length="102" mass="12165">MPRKRNAALIVANLCLRNPCDYEGVEHFKEERSIDFSSFLLLSLVKENLQNSREQEVRLCTFVLHFVMYLNDMLKFLRINPNAVMRDSLILMFDYNFFRAIK</sequence>
<gene>
    <name evidence="1" type="ORF">LPLAT_LOCUS14575</name>
</gene>
<organism evidence="1 2">
    <name type="scientific">Lasius platythorax</name>
    <dbReference type="NCBI Taxonomy" id="488582"/>
    <lineage>
        <taxon>Eukaryota</taxon>
        <taxon>Metazoa</taxon>
        <taxon>Ecdysozoa</taxon>
        <taxon>Arthropoda</taxon>
        <taxon>Hexapoda</taxon>
        <taxon>Insecta</taxon>
        <taxon>Pterygota</taxon>
        <taxon>Neoptera</taxon>
        <taxon>Endopterygota</taxon>
        <taxon>Hymenoptera</taxon>
        <taxon>Apocrita</taxon>
        <taxon>Aculeata</taxon>
        <taxon>Formicoidea</taxon>
        <taxon>Formicidae</taxon>
        <taxon>Formicinae</taxon>
        <taxon>Lasius</taxon>
        <taxon>Lasius</taxon>
    </lineage>
</organism>
<keyword evidence="2" id="KW-1185">Reference proteome</keyword>
<evidence type="ECO:0000313" key="1">
    <source>
        <dbReference type="EMBL" id="CAL1689708.1"/>
    </source>
</evidence>
<dbReference type="EMBL" id="OZ034832">
    <property type="protein sequence ID" value="CAL1689708.1"/>
    <property type="molecule type" value="Genomic_DNA"/>
</dbReference>
<accession>A0AAV2PB53</accession>
<proteinExistence type="predicted"/>
<protein>
    <submittedName>
        <fullName evidence="1">Uncharacterized protein</fullName>
    </submittedName>
</protein>
<dbReference type="AlphaFoldDB" id="A0AAV2PB53"/>
<name>A0AAV2PB53_9HYME</name>
<evidence type="ECO:0000313" key="2">
    <source>
        <dbReference type="Proteomes" id="UP001497644"/>
    </source>
</evidence>
<dbReference type="Proteomes" id="UP001497644">
    <property type="component" value="Chromosome 9"/>
</dbReference>
<reference evidence="1" key="1">
    <citation type="submission" date="2024-04" db="EMBL/GenBank/DDBJ databases">
        <authorList>
            <consortium name="Molecular Ecology Group"/>
        </authorList>
    </citation>
    <scope>NUCLEOTIDE SEQUENCE</scope>
</reference>